<dbReference type="PANTHER" id="PTHR46066:SF2">
    <property type="entry name" value="CHITINASE DOMAIN-CONTAINING PROTEIN 1"/>
    <property type="match status" value="1"/>
</dbReference>
<dbReference type="InterPro" id="IPR003646">
    <property type="entry name" value="SH3-like_bac-type"/>
</dbReference>
<dbReference type="Pfam" id="PF08239">
    <property type="entry name" value="SH3_3"/>
    <property type="match status" value="1"/>
</dbReference>
<evidence type="ECO:0000313" key="2">
    <source>
        <dbReference type="EMBL" id="RGE86163.1"/>
    </source>
</evidence>
<dbReference type="InterPro" id="IPR011583">
    <property type="entry name" value="Chitinase_II/V-like_cat"/>
</dbReference>
<dbReference type="AlphaFoldDB" id="A0A3E3K0K4"/>
<dbReference type="Pfam" id="PF00704">
    <property type="entry name" value="Glyco_hydro_18"/>
    <property type="match status" value="1"/>
</dbReference>
<dbReference type="Gene3D" id="3.20.20.80">
    <property type="entry name" value="Glycosidases"/>
    <property type="match status" value="1"/>
</dbReference>
<evidence type="ECO:0000313" key="3">
    <source>
        <dbReference type="Proteomes" id="UP000261080"/>
    </source>
</evidence>
<feature type="domain" description="GH18" evidence="1">
    <location>
        <begin position="257"/>
        <end position="567"/>
    </location>
</feature>
<dbReference type="PANTHER" id="PTHR46066">
    <property type="entry name" value="CHITINASE DOMAIN-CONTAINING PROTEIN 1 FAMILY MEMBER"/>
    <property type="match status" value="1"/>
</dbReference>
<comment type="caution">
    <text evidence="2">The sequence shown here is derived from an EMBL/GenBank/DDBJ whole genome shotgun (WGS) entry which is preliminary data.</text>
</comment>
<dbReference type="Proteomes" id="UP000261080">
    <property type="component" value="Unassembled WGS sequence"/>
</dbReference>
<dbReference type="SMART" id="SM00636">
    <property type="entry name" value="Glyco_18"/>
    <property type="match status" value="1"/>
</dbReference>
<dbReference type="InterPro" id="IPR029070">
    <property type="entry name" value="Chitinase_insertion_sf"/>
</dbReference>
<dbReference type="PROSITE" id="PS51910">
    <property type="entry name" value="GH18_2"/>
    <property type="match status" value="1"/>
</dbReference>
<dbReference type="Gene3D" id="3.10.50.10">
    <property type="match status" value="1"/>
</dbReference>
<evidence type="ECO:0000259" key="1">
    <source>
        <dbReference type="PROSITE" id="PS51910"/>
    </source>
</evidence>
<accession>A0A3E3K0K4</accession>
<dbReference type="EMBL" id="QVLX01000006">
    <property type="protein sequence ID" value="RGE86163.1"/>
    <property type="molecule type" value="Genomic_DNA"/>
</dbReference>
<gene>
    <name evidence="2" type="ORF">DW016_11365</name>
</gene>
<dbReference type="InterPro" id="IPR001223">
    <property type="entry name" value="Glyco_hydro18_cat"/>
</dbReference>
<dbReference type="GO" id="GO:0008061">
    <property type="term" value="F:chitin binding"/>
    <property type="evidence" value="ECO:0007669"/>
    <property type="project" value="InterPro"/>
</dbReference>
<reference evidence="2 3" key="1">
    <citation type="submission" date="2018-08" db="EMBL/GenBank/DDBJ databases">
        <title>A genome reference for cultivated species of the human gut microbiota.</title>
        <authorList>
            <person name="Zou Y."/>
            <person name="Xue W."/>
            <person name="Luo G."/>
        </authorList>
    </citation>
    <scope>NUCLEOTIDE SEQUENCE [LARGE SCALE GENOMIC DNA]</scope>
    <source>
        <strain evidence="2 3">AF37-2AT</strain>
    </source>
</reference>
<dbReference type="GO" id="GO:0005975">
    <property type="term" value="P:carbohydrate metabolic process"/>
    <property type="evidence" value="ECO:0007669"/>
    <property type="project" value="InterPro"/>
</dbReference>
<sequence>MEMRRRIRKRRKRRKRILVLLLLLLILAVAAGIVLWIRYGPSKEKADKNEYFGINATNQVGMTIDNQIPEVKSMKEGSQIYLDFDSVHDYVNQRFYWDSNENKLLYTLPDQTLSIPARASEFSSGNGTQVRDYEIVKMENDTVYLALDFVKEFTDMTLDVYENPDRAVVVTNKDENHAQVKKNTEVRILGGVKSPVLTEIKKSDDVVVIEEAGDWVKVRTSDGYIGYAKADALGKAEAQVRKSEYDEPEYTSIHKDYKINLAWHQVTSQAANANIASVIEGTSGLTTISPTWFSIQDTSGNLSSLADSDYVNTAHQAGLEVWGLIDNFTNQVDTLAVLSNTQSRANMISQLITQALNTGLDGINVDFEQITEEMSDHYIQFVRELSVECRKNGLVLSVDNYVPGFTSHYNREEQGVVADYVIIMGYDEHFAGSEEAGSVASIDFVKEGITETLKEVPKEKVINGLPLFTRLWIESSEGLTSQAIGMPDAEKAVSGAGVTPTWDETTQQNYAEWNADGNTYKIWLEDESSLEAKLKVMKEYDLAGAAEWKIGFEKDGIWELIAQYIKG</sequence>
<proteinExistence type="predicted"/>
<dbReference type="SUPFAM" id="SSF51445">
    <property type="entry name" value="(Trans)glycosidases"/>
    <property type="match status" value="1"/>
</dbReference>
<dbReference type="GO" id="GO:0016787">
    <property type="term" value="F:hydrolase activity"/>
    <property type="evidence" value="ECO:0007669"/>
    <property type="project" value="UniProtKB-KW"/>
</dbReference>
<keyword evidence="2" id="KW-0378">Hydrolase</keyword>
<keyword evidence="3" id="KW-1185">Reference proteome</keyword>
<name>A0A3E3K0K4_9FIRM</name>
<dbReference type="InterPro" id="IPR017853">
    <property type="entry name" value="GH"/>
</dbReference>
<dbReference type="Gene3D" id="2.30.30.40">
    <property type="entry name" value="SH3 Domains"/>
    <property type="match status" value="1"/>
</dbReference>
<protein>
    <submittedName>
        <fullName evidence="2">Glycosyl hydrolase family 18</fullName>
    </submittedName>
</protein>
<organism evidence="2 3">
    <name type="scientific">Sellimonas intestinalis</name>
    <dbReference type="NCBI Taxonomy" id="1653434"/>
    <lineage>
        <taxon>Bacteria</taxon>
        <taxon>Bacillati</taxon>
        <taxon>Bacillota</taxon>
        <taxon>Clostridia</taxon>
        <taxon>Lachnospirales</taxon>
        <taxon>Lachnospiraceae</taxon>
        <taxon>Sellimonas</taxon>
    </lineage>
</organism>
<dbReference type="OrthoDB" id="9775889at2"/>